<dbReference type="InterPro" id="IPR012939">
    <property type="entry name" value="Glyco_hydro_92"/>
</dbReference>
<dbReference type="Proteomes" id="UP000186601">
    <property type="component" value="Unassembled WGS sequence"/>
</dbReference>
<dbReference type="InterPro" id="IPR050883">
    <property type="entry name" value="PNGase"/>
</dbReference>
<accession>A0A2R6NVU2</accession>
<dbReference type="GO" id="GO:0006516">
    <property type="term" value="P:glycoprotein catabolic process"/>
    <property type="evidence" value="ECO:0007669"/>
    <property type="project" value="TreeGrafter"/>
</dbReference>
<dbReference type="OrthoDB" id="449263at2759"/>
<dbReference type="Gene3D" id="1.20.1050.60">
    <property type="entry name" value="alpha-1,2-mannosidase"/>
    <property type="match status" value="1"/>
</dbReference>
<organism evidence="2 3">
    <name type="scientific">Hermanssonia centrifuga</name>
    <dbReference type="NCBI Taxonomy" id="98765"/>
    <lineage>
        <taxon>Eukaryota</taxon>
        <taxon>Fungi</taxon>
        <taxon>Dikarya</taxon>
        <taxon>Basidiomycota</taxon>
        <taxon>Agaricomycotina</taxon>
        <taxon>Agaricomycetes</taxon>
        <taxon>Polyporales</taxon>
        <taxon>Meruliaceae</taxon>
        <taxon>Hermanssonia</taxon>
    </lineage>
</organism>
<dbReference type="GO" id="GO:0005975">
    <property type="term" value="P:carbohydrate metabolic process"/>
    <property type="evidence" value="ECO:0007669"/>
    <property type="project" value="InterPro"/>
</dbReference>
<reference evidence="2 3" key="1">
    <citation type="submission" date="2018-02" db="EMBL/GenBank/DDBJ databases">
        <title>Genome sequence of the basidiomycete white-rot fungus Phlebia centrifuga.</title>
        <authorList>
            <person name="Granchi Z."/>
            <person name="Peng M."/>
            <person name="de Vries R.P."/>
            <person name="Hilden K."/>
            <person name="Makela M.R."/>
            <person name="Grigoriev I."/>
            <person name="Riley R."/>
        </authorList>
    </citation>
    <scope>NUCLEOTIDE SEQUENCE [LARGE SCALE GENOMIC DNA]</scope>
    <source>
        <strain evidence="2 3">FBCC195</strain>
    </source>
</reference>
<dbReference type="GO" id="GO:0030246">
    <property type="term" value="F:carbohydrate binding"/>
    <property type="evidence" value="ECO:0007669"/>
    <property type="project" value="InterPro"/>
</dbReference>
<dbReference type="InterPro" id="IPR008928">
    <property type="entry name" value="6-hairpin_glycosidase_sf"/>
</dbReference>
<dbReference type="AlphaFoldDB" id="A0A2R6NVU2"/>
<dbReference type="GO" id="GO:0005634">
    <property type="term" value="C:nucleus"/>
    <property type="evidence" value="ECO:0007669"/>
    <property type="project" value="TreeGrafter"/>
</dbReference>
<evidence type="ECO:0000259" key="1">
    <source>
        <dbReference type="Pfam" id="PF07971"/>
    </source>
</evidence>
<dbReference type="STRING" id="98765.A0A2R6NVU2"/>
<evidence type="ECO:0000313" key="3">
    <source>
        <dbReference type="Proteomes" id="UP000186601"/>
    </source>
</evidence>
<dbReference type="PANTHER" id="PTHR12143:SF43">
    <property type="entry name" value="PUTATIVE-RELATED"/>
    <property type="match status" value="1"/>
</dbReference>
<name>A0A2R6NVU2_9APHY</name>
<comment type="caution">
    <text evidence="2">The sequence shown here is derived from an EMBL/GenBank/DDBJ whole genome shotgun (WGS) entry which is preliminary data.</text>
</comment>
<dbReference type="InterPro" id="IPR014718">
    <property type="entry name" value="GH-type_carb-bd"/>
</dbReference>
<dbReference type="SUPFAM" id="SSF48208">
    <property type="entry name" value="Six-hairpin glycosidases"/>
    <property type="match status" value="1"/>
</dbReference>
<sequence>MVDVTNDGQQSSTDPIMLLNATSARVPGGSSFAASFGPGRYRAFTCVDFKGDGFDLGPPEQSGAWLGNSGIQQTTNFEQLYFGFREQLGALFTFKPKSTSETTSILARVGVSFISSDQACANAESEVPDFDFTSVQQAAFNEWNELLGRVQVQTQDVEDEIVELFYSSFYRTHISPADYTGENPLWNSTEPYYDSFYCNWDTFRTLYSFMALHDPVNFSRIVRGLINIQQHEGWLPECRGATAQQFIQGGSNGDPILGEFFVKFHEHADALNVSASGLYAALLADAEDQPPNWDLQGRQANTWKALGFLPSDVWEPSGTNTKQVSRALEYAFGDFTISQVAKVLGFTNDSAKYAQRAGNFVNNWNPDTAVPGRPDIVGMMQPRFANGTFNFTDPRHCSVNDPLQSTCFLNAVNTDGFYEGSPIVIRTNLWQHSSFNAFITQFVPQDTAKLIQLQGGNDKFIDRLNFIFNESFFDSTDEPSQQIPFMYHYANRPGLSTQTSRQVIAQFYNTSVNGLPGNDGAMGSYVAFYLAGLYPLPATRQVLLSSPFFPQISFFNPIFNTTTTIKAKNFKGNPADGTGGNVFVKVCDELLDILITV</sequence>
<dbReference type="EMBL" id="MLYV02000770">
    <property type="protein sequence ID" value="PSR77861.1"/>
    <property type="molecule type" value="Genomic_DNA"/>
</dbReference>
<dbReference type="Gene3D" id="1.20.1610.10">
    <property type="entry name" value="alpha-1,2-mannosidases domains"/>
    <property type="match status" value="1"/>
</dbReference>
<dbReference type="Gene3D" id="2.70.98.10">
    <property type="match status" value="1"/>
</dbReference>
<evidence type="ECO:0000313" key="2">
    <source>
        <dbReference type="EMBL" id="PSR77861.1"/>
    </source>
</evidence>
<dbReference type="PANTHER" id="PTHR12143">
    <property type="entry name" value="PEPTIDE N-GLYCANASE PNGASE -RELATED"/>
    <property type="match status" value="1"/>
</dbReference>
<protein>
    <recommendedName>
        <fullName evidence="1">Glycosyl hydrolase family 92 domain-containing protein</fullName>
    </recommendedName>
</protein>
<dbReference type="Pfam" id="PF07971">
    <property type="entry name" value="Glyco_hydro_92"/>
    <property type="match status" value="1"/>
</dbReference>
<dbReference type="GO" id="GO:0005829">
    <property type="term" value="C:cytosol"/>
    <property type="evidence" value="ECO:0007669"/>
    <property type="project" value="TreeGrafter"/>
</dbReference>
<feature type="domain" description="Glycosyl hydrolase family 92" evidence="1">
    <location>
        <begin position="118"/>
        <end position="570"/>
    </location>
</feature>
<dbReference type="GO" id="GO:0000224">
    <property type="term" value="F:peptide-N4-(N-acetyl-beta-glucosaminyl)asparagine amidase activity"/>
    <property type="evidence" value="ECO:0007669"/>
    <property type="project" value="TreeGrafter"/>
</dbReference>
<gene>
    <name evidence="2" type="ORF">PHLCEN_2v7682</name>
</gene>
<keyword evidence="3" id="KW-1185">Reference proteome</keyword>
<proteinExistence type="predicted"/>